<proteinExistence type="predicted"/>
<accession>A0A2U3K1X6</accession>
<reference evidence="2" key="1">
    <citation type="submission" date="2018-02" db="EMBL/GenBank/DDBJ databases">
        <authorList>
            <person name="Hausmann B."/>
        </authorList>
    </citation>
    <scope>NUCLEOTIDE SEQUENCE [LARGE SCALE GENOMIC DNA]</scope>
    <source>
        <strain evidence="2">Peat soil MAG SbA1</strain>
    </source>
</reference>
<evidence type="ECO:0000313" key="1">
    <source>
        <dbReference type="EMBL" id="SPF33666.1"/>
    </source>
</evidence>
<protein>
    <submittedName>
        <fullName evidence="1">Uncharacterized protein</fullName>
    </submittedName>
</protein>
<sequence>MTSLPFPFDDVILSAAVLQAERRILRGAERPMVRARSLARLKSAGLRDDASENEFMLWCYGRDSLPYG</sequence>
<organism evidence="1 2">
    <name type="scientific">Candidatus Sulfotelmatobacter kueseliae</name>
    <dbReference type="NCBI Taxonomy" id="2042962"/>
    <lineage>
        <taxon>Bacteria</taxon>
        <taxon>Pseudomonadati</taxon>
        <taxon>Acidobacteriota</taxon>
        <taxon>Terriglobia</taxon>
        <taxon>Terriglobales</taxon>
        <taxon>Candidatus Korobacteraceae</taxon>
        <taxon>Candidatus Sulfotelmatobacter</taxon>
    </lineage>
</organism>
<dbReference type="Proteomes" id="UP000238701">
    <property type="component" value="Unassembled WGS sequence"/>
</dbReference>
<name>A0A2U3K1X6_9BACT</name>
<evidence type="ECO:0000313" key="2">
    <source>
        <dbReference type="Proteomes" id="UP000238701"/>
    </source>
</evidence>
<dbReference type="AlphaFoldDB" id="A0A2U3K1X6"/>
<gene>
    <name evidence="1" type="ORF">SBA1_120040</name>
</gene>
<dbReference type="EMBL" id="OMOD01000024">
    <property type="protein sequence ID" value="SPF33666.1"/>
    <property type="molecule type" value="Genomic_DNA"/>
</dbReference>